<dbReference type="PANTHER" id="PTHR34145">
    <property type="entry name" value="OS02G0105600 PROTEIN"/>
    <property type="match status" value="1"/>
</dbReference>
<dbReference type="Pfam" id="PF00646">
    <property type="entry name" value="F-box"/>
    <property type="match status" value="1"/>
</dbReference>
<dbReference type="SUPFAM" id="SSF81383">
    <property type="entry name" value="F-box domain"/>
    <property type="match status" value="1"/>
</dbReference>
<dbReference type="AlphaFoldDB" id="A0A022RQ56"/>
<sequence length="464" mass="53681">MGKTKRVGIDDDDTSFLPMKKKMCANRCRFHDDLISRLPDDILVDILSFLSLKEAARTSLLSSRWMNLWKQTQSLNFDVPSTLKKIKKGSHELNWERNKYVKWVKDVLGSYKSTTLKQFIIRFPLGISAKDSITRWLEFAFCRQVQRLELNLGKPPNFYCFPEELFTPREPKLQHPRMLFDFTSLKELSFKSIIVSDRAIELFLHNCPLLEQLIVHYSQKISKLEVCGPSLMLKHLEIVHCTGLKSLKVSAPRLTTLNVTVLKVVLLENVPMLVDLTGSCDDDSISLKHLISTLSCCISQLESLNLNLVDRHVRYVQETDELRNFPKMPKLKKLFIEYDDALGDESLIRLAALARASPHLEEFVFENTWQHPRKVTPYKNAVIRFRHQHLKVFKFRGYYGHASDTDFVQYILENCVVLKKIIIRPCGVLICVKGGKLKDEQIARENAKFGLEPLLPRRVKLVIV</sequence>
<dbReference type="KEGG" id="egt:105952736"/>
<dbReference type="SMART" id="SM00256">
    <property type="entry name" value="FBOX"/>
    <property type="match status" value="1"/>
</dbReference>
<dbReference type="Gene3D" id="3.80.10.10">
    <property type="entry name" value="Ribonuclease Inhibitor"/>
    <property type="match status" value="1"/>
</dbReference>
<dbReference type="InterPro" id="IPR032675">
    <property type="entry name" value="LRR_dom_sf"/>
</dbReference>
<dbReference type="InterPro" id="IPR055357">
    <property type="entry name" value="LRR_At1g61320_AtMIF1"/>
</dbReference>
<dbReference type="InterPro" id="IPR053772">
    <property type="entry name" value="At1g61320/At1g61330-like"/>
</dbReference>
<dbReference type="PANTHER" id="PTHR34145:SF68">
    <property type="entry name" value="FBD DOMAIN-CONTAINING PROTEIN"/>
    <property type="match status" value="1"/>
</dbReference>
<dbReference type="EMBL" id="KI630319">
    <property type="protein sequence ID" value="EYU41913.1"/>
    <property type="molecule type" value="Genomic_DNA"/>
</dbReference>
<dbReference type="PhylomeDB" id="A0A022RQ56"/>
<dbReference type="InterPro" id="IPR036047">
    <property type="entry name" value="F-box-like_dom_sf"/>
</dbReference>
<dbReference type="SUPFAM" id="SSF52047">
    <property type="entry name" value="RNI-like"/>
    <property type="match status" value="1"/>
</dbReference>
<name>A0A022RQ56_ERYGU</name>
<keyword evidence="3" id="KW-1185">Reference proteome</keyword>
<dbReference type="Proteomes" id="UP000030748">
    <property type="component" value="Unassembled WGS sequence"/>
</dbReference>
<dbReference type="CDD" id="cd22160">
    <property type="entry name" value="F-box_AtFBL13-like"/>
    <property type="match status" value="1"/>
</dbReference>
<feature type="domain" description="F-box" evidence="1">
    <location>
        <begin position="32"/>
        <end position="86"/>
    </location>
</feature>
<dbReference type="Pfam" id="PF23622">
    <property type="entry name" value="LRR_At1g61320_AtMIF1"/>
    <property type="match status" value="1"/>
</dbReference>
<dbReference type="OMA" id="HRAPFIN"/>
<dbReference type="Gene3D" id="1.20.1280.50">
    <property type="match status" value="1"/>
</dbReference>
<evidence type="ECO:0000313" key="2">
    <source>
        <dbReference type="EMBL" id="EYU41913.1"/>
    </source>
</evidence>
<protein>
    <recommendedName>
        <fullName evidence="1">F-box domain-containing protein</fullName>
    </recommendedName>
</protein>
<evidence type="ECO:0000259" key="1">
    <source>
        <dbReference type="PROSITE" id="PS50181"/>
    </source>
</evidence>
<organism evidence="2 3">
    <name type="scientific">Erythranthe guttata</name>
    <name type="common">Yellow monkey flower</name>
    <name type="synonym">Mimulus guttatus</name>
    <dbReference type="NCBI Taxonomy" id="4155"/>
    <lineage>
        <taxon>Eukaryota</taxon>
        <taxon>Viridiplantae</taxon>
        <taxon>Streptophyta</taxon>
        <taxon>Embryophyta</taxon>
        <taxon>Tracheophyta</taxon>
        <taxon>Spermatophyta</taxon>
        <taxon>Magnoliopsida</taxon>
        <taxon>eudicotyledons</taxon>
        <taxon>Gunneridae</taxon>
        <taxon>Pentapetalae</taxon>
        <taxon>asterids</taxon>
        <taxon>lamiids</taxon>
        <taxon>Lamiales</taxon>
        <taxon>Phrymaceae</taxon>
        <taxon>Erythranthe</taxon>
    </lineage>
</organism>
<accession>A0A022RQ56</accession>
<gene>
    <name evidence="2" type="ORF">MIMGU_mgv11b024393mg</name>
</gene>
<dbReference type="PROSITE" id="PS50181">
    <property type="entry name" value="FBOX"/>
    <property type="match status" value="1"/>
</dbReference>
<dbReference type="eggNOG" id="ENOG502RYMX">
    <property type="taxonomic scope" value="Eukaryota"/>
</dbReference>
<dbReference type="InterPro" id="IPR053781">
    <property type="entry name" value="F-box_AtFBL13-like"/>
</dbReference>
<dbReference type="STRING" id="4155.A0A022RQ56"/>
<dbReference type="InterPro" id="IPR001810">
    <property type="entry name" value="F-box_dom"/>
</dbReference>
<evidence type="ECO:0000313" key="3">
    <source>
        <dbReference type="Proteomes" id="UP000030748"/>
    </source>
</evidence>
<proteinExistence type="predicted"/>
<reference evidence="2 3" key="1">
    <citation type="journal article" date="2013" name="Proc. Natl. Acad. Sci. U.S.A.">
        <title>Fine-scale variation in meiotic recombination in Mimulus inferred from population shotgun sequencing.</title>
        <authorList>
            <person name="Hellsten U."/>
            <person name="Wright K.M."/>
            <person name="Jenkins J."/>
            <person name="Shu S."/>
            <person name="Yuan Y."/>
            <person name="Wessler S.R."/>
            <person name="Schmutz J."/>
            <person name="Willis J.H."/>
            <person name="Rokhsar D.S."/>
        </authorList>
    </citation>
    <scope>NUCLEOTIDE SEQUENCE [LARGE SCALE GENOMIC DNA]</scope>
    <source>
        <strain evidence="3">cv. DUN x IM62</strain>
    </source>
</reference>
<dbReference type="OrthoDB" id="594804at2759"/>